<feature type="repeat" description="WD" evidence="3">
    <location>
        <begin position="969"/>
        <end position="1010"/>
    </location>
</feature>
<feature type="repeat" description="WD" evidence="3">
    <location>
        <begin position="1143"/>
        <end position="1177"/>
    </location>
</feature>
<dbReference type="SMART" id="SM00320">
    <property type="entry name" value="WD40"/>
    <property type="match status" value="15"/>
</dbReference>
<feature type="domain" description="NACHT" evidence="5">
    <location>
        <begin position="367"/>
        <end position="519"/>
    </location>
</feature>
<dbReference type="SUPFAM" id="SSF52540">
    <property type="entry name" value="P-loop containing nucleoside triphosphate hydrolases"/>
    <property type="match status" value="1"/>
</dbReference>
<sequence>MSGEPCLGRRGRLRELLHFPRKPSPSSAGPAQPISPPTASSPGPSVPTQPSQATPSSQRVLQKALSKLSAEQQRVIKPYADASGLADAGHALLDAHAAAGQLQQNCQDKAWHLTFRGKTYLLRDIANRVLVWVDKLKFIGDTFADADPLYIGIPWKAFCLLSQLAVSHHSEMEALLKGLDVALCAANRLQAYLIYLQRLPVAKSTDIFEGAAVKFYALILEFIATAIGIYQKNRVSQIWQAIWKMSTIESFEDECSKQGSEIEVAANICDRELNEQDRRQWKADFEQQLNEIKATEASLVALHDKVDSIDKKVDITQVNVILAKLETAKGAMHDSYSDPDQTQCLPGTRTDLLQRIHGWVSDKNGDRMFWLCGKAGTGKSTISRTIATSLARSNSGATLGASFFFKRGGGDRGNASRVLPTIAYQLAAQDSQICGLVAKAVEDNFDLSNKSLDKQFEELFLPLMDATNFAATESILVVVLDALDECDDLRNIQTLLKLLAGIKTIGPYHIRIFVTSRPDVPIQLGFKRMDREGTGHEDMVLEEAQSDPLEHSIRLLLLATTSLSWLGRLSDAIEFLHQLRCSVDVKKGPQLLEFLNDGFRFLLQYRFVIDLAPLQLYHSALRFAPKRSMIRKTFNDHLLALHDFELVPESPSTWTQEIQKLEGHTAFVTAIAFSPNGELLASTSADKTVQIWNTRTGEREKKLEGHDVRVHLVAFSPDSKLLASASYDHVIRVWDVHTGEQVQIHDGANDMIRAIVFSSEGHLISLVGNSKLWNISTGKVEELEVQGSRWEASAVSSKRQTILSVFRNRTIESWDICTGKGEHNWEPETVLSFVNYSPDGTSLVAATNYQGSSSRLHGLKSRAKMQTHRSRRVRFFDGYTRDLTGVPGEACAVAVSPDHALISLQLDGSRLVLRNDDKREIIRFLDGHEGPIIAAAFSSDSKILISLSRDRTLRLWNPWTGQEIGKLNTDADCEAVTSIAYCASSNMVVSASGSKSIRLWNAGTGETIRVLHGKGEAIHSLAVSRDGQSVASVATDSTILVWNVSGGEIMTRLKDEGLCVNVAFSPNGKELASVSAFERIRRWNVATGAMVRSRQDKIESIYPRLAISPDGTQIALATNLHTVQLLDAQSGSMLRSLSCEAGINSVIFSPDEEMVATATNDGLIQLWSAQTGEKIGKPYEDSTNVLALDFSPDGKSIASGSVDGTVRLWGIQKDQDFEEPPILVQTNRIMFSPNGQIVASLDFAGNLQIWDARSGKKMYNFEGIPSFSRSLAFSPDSKLLVWQTFDFSAGVLNVETGQRIDTLGKLQNEDDLQSRIWMVAFSPCGGLLAIAFGLHATQVLDINAGKRLFQIQEQGTEESLVTLSGLCFSPDGSILATACGLAMTLWDIRNKQVLREIDHDGLSIQEVAFCPSGELIASSSGDHKVRLWDVRTGDEVHSFQHDQLVEKIAFTPDGEMMVCMLKYGNGLQLWNIRSGAHLLTMKPPKHVKRLNFSADGRIMYTDEGTFELQIVDTTCSKGNSYTRVSLIIEGRWLRYRDQDLLWLPKEYRTPTTDVHDKTMVIKKSSGGIAFFRLRDGD</sequence>
<evidence type="ECO:0000256" key="3">
    <source>
        <dbReference type="PROSITE-ProRule" id="PRU00221"/>
    </source>
</evidence>
<evidence type="ECO:0000256" key="4">
    <source>
        <dbReference type="SAM" id="MobiDB-lite"/>
    </source>
</evidence>
<dbReference type="Gene3D" id="2.130.10.10">
    <property type="entry name" value="YVTN repeat-like/Quinoprotein amine dehydrogenase"/>
    <property type="match status" value="5"/>
</dbReference>
<dbReference type="InterPro" id="IPR020472">
    <property type="entry name" value="WD40_PAC1"/>
</dbReference>
<dbReference type="PANTHER" id="PTHR19879:SF9">
    <property type="entry name" value="TRANSCRIPTION INITIATION FACTOR TFIID SUBUNIT 5"/>
    <property type="match status" value="1"/>
</dbReference>
<name>A0A9P4ITA7_9PEZI</name>
<dbReference type="InterPro" id="IPR015943">
    <property type="entry name" value="WD40/YVTN_repeat-like_dom_sf"/>
</dbReference>
<dbReference type="InterPro" id="IPR007111">
    <property type="entry name" value="NACHT_NTPase"/>
</dbReference>
<protein>
    <submittedName>
        <fullName evidence="6">WD40 repeat-like protein</fullName>
    </submittedName>
</protein>
<dbReference type="PROSITE" id="PS50082">
    <property type="entry name" value="WD_REPEATS_2"/>
    <property type="match status" value="8"/>
</dbReference>
<dbReference type="PROSITE" id="PS00678">
    <property type="entry name" value="WD_REPEATS_1"/>
    <property type="match status" value="4"/>
</dbReference>
<dbReference type="EMBL" id="ML996094">
    <property type="protein sequence ID" value="KAF2147936.1"/>
    <property type="molecule type" value="Genomic_DNA"/>
</dbReference>
<dbReference type="InterPro" id="IPR027417">
    <property type="entry name" value="P-loop_NTPase"/>
</dbReference>
<dbReference type="Pfam" id="PF24883">
    <property type="entry name" value="NPHP3_N"/>
    <property type="match status" value="1"/>
</dbReference>
<reference evidence="6" key="1">
    <citation type="journal article" date="2020" name="Stud. Mycol.">
        <title>101 Dothideomycetes genomes: a test case for predicting lifestyles and emergence of pathogens.</title>
        <authorList>
            <person name="Haridas S."/>
            <person name="Albert R."/>
            <person name="Binder M."/>
            <person name="Bloem J."/>
            <person name="Labutti K."/>
            <person name="Salamov A."/>
            <person name="Andreopoulos B."/>
            <person name="Baker S."/>
            <person name="Barry K."/>
            <person name="Bills G."/>
            <person name="Bluhm B."/>
            <person name="Cannon C."/>
            <person name="Castanera R."/>
            <person name="Culley D."/>
            <person name="Daum C."/>
            <person name="Ezra D."/>
            <person name="Gonzalez J."/>
            <person name="Henrissat B."/>
            <person name="Kuo A."/>
            <person name="Liang C."/>
            <person name="Lipzen A."/>
            <person name="Lutzoni F."/>
            <person name="Magnuson J."/>
            <person name="Mondo S."/>
            <person name="Nolan M."/>
            <person name="Ohm R."/>
            <person name="Pangilinan J."/>
            <person name="Park H.-J."/>
            <person name="Ramirez L."/>
            <person name="Alfaro M."/>
            <person name="Sun H."/>
            <person name="Tritt A."/>
            <person name="Yoshinaga Y."/>
            <person name="Zwiers L.-H."/>
            <person name="Turgeon B."/>
            <person name="Goodwin S."/>
            <person name="Spatafora J."/>
            <person name="Crous P."/>
            <person name="Grigoriev I."/>
        </authorList>
    </citation>
    <scope>NUCLEOTIDE SEQUENCE</scope>
    <source>
        <strain evidence="6">CBS 260.36</strain>
    </source>
</reference>
<dbReference type="InterPro" id="IPR011047">
    <property type="entry name" value="Quinoprotein_ADH-like_sf"/>
</dbReference>
<feature type="region of interest" description="Disordered" evidence="4">
    <location>
        <begin position="1"/>
        <end position="57"/>
    </location>
</feature>
<dbReference type="CDD" id="cd00200">
    <property type="entry name" value="WD40"/>
    <property type="match status" value="3"/>
</dbReference>
<dbReference type="PANTHER" id="PTHR19879">
    <property type="entry name" value="TRANSCRIPTION INITIATION FACTOR TFIID"/>
    <property type="match status" value="1"/>
</dbReference>
<dbReference type="Proteomes" id="UP000799439">
    <property type="component" value="Unassembled WGS sequence"/>
</dbReference>
<evidence type="ECO:0000256" key="1">
    <source>
        <dbReference type="ARBA" id="ARBA00022574"/>
    </source>
</evidence>
<feature type="repeat" description="WD" evidence="3">
    <location>
        <begin position="661"/>
        <end position="702"/>
    </location>
</feature>
<dbReference type="InterPro" id="IPR036322">
    <property type="entry name" value="WD40_repeat_dom_sf"/>
</dbReference>
<gene>
    <name evidence="6" type="ORF">K461DRAFT_272126</name>
</gene>
<feature type="repeat" description="WD" evidence="3">
    <location>
        <begin position="1178"/>
        <end position="1219"/>
    </location>
</feature>
<feature type="compositionally biased region" description="Polar residues" evidence="4">
    <location>
        <begin position="37"/>
        <end position="57"/>
    </location>
</feature>
<organism evidence="6 7">
    <name type="scientific">Myriangium duriaei CBS 260.36</name>
    <dbReference type="NCBI Taxonomy" id="1168546"/>
    <lineage>
        <taxon>Eukaryota</taxon>
        <taxon>Fungi</taxon>
        <taxon>Dikarya</taxon>
        <taxon>Ascomycota</taxon>
        <taxon>Pezizomycotina</taxon>
        <taxon>Dothideomycetes</taxon>
        <taxon>Dothideomycetidae</taxon>
        <taxon>Myriangiales</taxon>
        <taxon>Myriangiaceae</taxon>
        <taxon>Myriangium</taxon>
    </lineage>
</organism>
<dbReference type="PROSITE" id="PS50294">
    <property type="entry name" value="WD_REPEATS_REGION"/>
    <property type="match status" value="7"/>
</dbReference>
<evidence type="ECO:0000256" key="2">
    <source>
        <dbReference type="ARBA" id="ARBA00022737"/>
    </source>
</evidence>
<feature type="repeat" description="WD" evidence="3">
    <location>
        <begin position="925"/>
        <end position="957"/>
    </location>
</feature>
<dbReference type="OrthoDB" id="538223at2759"/>
<feature type="repeat" description="WD" evidence="3">
    <location>
        <begin position="703"/>
        <end position="744"/>
    </location>
</feature>
<comment type="caution">
    <text evidence="6">The sequence shown here is derived from an EMBL/GenBank/DDBJ whole genome shotgun (WGS) entry which is preliminary data.</text>
</comment>
<accession>A0A9P4ITA7</accession>
<evidence type="ECO:0000313" key="6">
    <source>
        <dbReference type="EMBL" id="KAF2147936.1"/>
    </source>
</evidence>
<dbReference type="PRINTS" id="PR00320">
    <property type="entry name" value="GPROTEINBRPT"/>
</dbReference>
<dbReference type="InterPro" id="IPR056884">
    <property type="entry name" value="NPHP3-like_N"/>
</dbReference>
<dbReference type="PROSITE" id="PS50837">
    <property type="entry name" value="NACHT"/>
    <property type="match status" value="1"/>
</dbReference>
<dbReference type="InterPro" id="IPR001680">
    <property type="entry name" value="WD40_rpt"/>
</dbReference>
<proteinExistence type="predicted"/>
<dbReference type="SUPFAM" id="SSF50978">
    <property type="entry name" value="WD40 repeat-like"/>
    <property type="match status" value="1"/>
</dbReference>
<feature type="repeat" description="WD" evidence="3">
    <location>
        <begin position="1011"/>
        <end position="1052"/>
    </location>
</feature>
<dbReference type="Pfam" id="PF00400">
    <property type="entry name" value="WD40"/>
    <property type="match status" value="8"/>
</dbReference>
<dbReference type="SUPFAM" id="SSF50998">
    <property type="entry name" value="Quinoprotein alcohol dehydrogenase-like"/>
    <property type="match status" value="2"/>
</dbReference>
<keyword evidence="1 3" id="KW-0853">WD repeat</keyword>
<dbReference type="InterPro" id="IPR056125">
    <property type="entry name" value="DUF7708"/>
</dbReference>
<evidence type="ECO:0000259" key="5">
    <source>
        <dbReference type="PROSITE" id="PS50837"/>
    </source>
</evidence>
<dbReference type="Gene3D" id="3.40.50.300">
    <property type="entry name" value="P-loop containing nucleotide triphosphate hydrolases"/>
    <property type="match status" value="1"/>
</dbReference>
<evidence type="ECO:0000313" key="7">
    <source>
        <dbReference type="Proteomes" id="UP000799439"/>
    </source>
</evidence>
<feature type="repeat" description="WD" evidence="3">
    <location>
        <begin position="1397"/>
        <end position="1438"/>
    </location>
</feature>
<dbReference type="InterPro" id="IPR019775">
    <property type="entry name" value="WD40_repeat_CS"/>
</dbReference>
<keyword evidence="2" id="KW-0677">Repeat</keyword>
<dbReference type="Pfam" id="PF24809">
    <property type="entry name" value="DUF7708"/>
    <property type="match status" value="1"/>
</dbReference>
<keyword evidence="7" id="KW-1185">Reference proteome</keyword>